<protein>
    <submittedName>
        <fullName evidence="1">Uncharacterized protein</fullName>
    </submittedName>
</protein>
<organism evidence="1 2">
    <name type="scientific">Thalictrum thalictroides</name>
    <name type="common">Rue-anemone</name>
    <name type="synonym">Anemone thalictroides</name>
    <dbReference type="NCBI Taxonomy" id="46969"/>
    <lineage>
        <taxon>Eukaryota</taxon>
        <taxon>Viridiplantae</taxon>
        <taxon>Streptophyta</taxon>
        <taxon>Embryophyta</taxon>
        <taxon>Tracheophyta</taxon>
        <taxon>Spermatophyta</taxon>
        <taxon>Magnoliopsida</taxon>
        <taxon>Ranunculales</taxon>
        <taxon>Ranunculaceae</taxon>
        <taxon>Thalictroideae</taxon>
        <taxon>Thalictrum</taxon>
    </lineage>
</organism>
<keyword evidence="2" id="KW-1185">Reference proteome</keyword>
<comment type="caution">
    <text evidence="1">The sequence shown here is derived from an EMBL/GenBank/DDBJ whole genome shotgun (WGS) entry which is preliminary data.</text>
</comment>
<accession>A0A7J6UTA1</accession>
<name>A0A7J6UTA1_THATH</name>
<gene>
    <name evidence="1" type="ORF">FRX31_034617</name>
</gene>
<dbReference type="AlphaFoldDB" id="A0A7J6UTA1"/>
<dbReference type="Proteomes" id="UP000554482">
    <property type="component" value="Unassembled WGS sequence"/>
</dbReference>
<evidence type="ECO:0000313" key="1">
    <source>
        <dbReference type="EMBL" id="KAF5175796.1"/>
    </source>
</evidence>
<dbReference type="Pfam" id="PF26178">
    <property type="entry name" value="PI-PLC_cat"/>
    <property type="match status" value="1"/>
</dbReference>
<dbReference type="EMBL" id="JABWDY010043574">
    <property type="protein sequence ID" value="KAF5175796.1"/>
    <property type="molecule type" value="Genomic_DNA"/>
</dbReference>
<sequence length="125" mass="13973">SQASSEIFILFNCRASDTLQISSIDCTHVLNQLLEFVLRKLVYRLSLKGIPVATDYGSVSTVAIALQWGRVEDTTPSYQCSSDPTHFNWLVTHNAFSIVNSPSLSGVQRITFYKQEDSVTTQLRV</sequence>
<dbReference type="OrthoDB" id="7984201at2759"/>
<evidence type="ECO:0000313" key="2">
    <source>
        <dbReference type="Proteomes" id="UP000554482"/>
    </source>
</evidence>
<feature type="non-terminal residue" evidence="1">
    <location>
        <position position="1"/>
    </location>
</feature>
<proteinExistence type="predicted"/>
<reference evidence="1 2" key="1">
    <citation type="submission" date="2020-06" db="EMBL/GenBank/DDBJ databases">
        <title>Transcriptomic and genomic resources for Thalictrum thalictroides and T. hernandezii: Facilitating candidate gene discovery in an emerging model plant lineage.</title>
        <authorList>
            <person name="Arias T."/>
            <person name="Riano-Pachon D.M."/>
            <person name="Di Stilio V.S."/>
        </authorList>
    </citation>
    <scope>NUCLEOTIDE SEQUENCE [LARGE SCALE GENOMIC DNA]</scope>
    <source>
        <strain evidence="2">cv. WT478/WT964</strain>
        <tissue evidence="1">Leaves</tissue>
    </source>
</reference>